<comment type="catalytic activity">
    <reaction evidence="8">
        <text>L-aspartate + L-glutamine + ATP + H2O = L-asparagine + L-glutamate + AMP + diphosphate + H(+)</text>
        <dbReference type="Rhea" id="RHEA:12228"/>
        <dbReference type="ChEBI" id="CHEBI:15377"/>
        <dbReference type="ChEBI" id="CHEBI:15378"/>
        <dbReference type="ChEBI" id="CHEBI:29985"/>
        <dbReference type="ChEBI" id="CHEBI:29991"/>
        <dbReference type="ChEBI" id="CHEBI:30616"/>
        <dbReference type="ChEBI" id="CHEBI:33019"/>
        <dbReference type="ChEBI" id="CHEBI:58048"/>
        <dbReference type="ChEBI" id="CHEBI:58359"/>
        <dbReference type="ChEBI" id="CHEBI:456215"/>
        <dbReference type="EC" id="6.3.5.4"/>
    </reaction>
</comment>
<dbReference type="CDD" id="cd00712">
    <property type="entry name" value="AsnB"/>
    <property type="match status" value="1"/>
</dbReference>
<evidence type="ECO:0000256" key="4">
    <source>
        <dbReference type="ARBA" id="ARBA00022741"/>
    </source>
</evidence>
<keyword evidence="4 9" id="KW-0547">Nucleotide-binding</keyword>
<organism evidence="11 12">
    <name type="scientific">Thermobacillus composti (strain DSM 18247 / JCM 13945 / KWC4)</name>
    <dbReference type="NCBI Taxonomy" id="717605"/>
    <lineage>
        <taxon>Bacteria</taxon>
        <taxon>Bacillati</taxon>
        <taxon>Bacillota</taxon>
        <taxon>Bacilli</taxon>
        <taxon>Bacillales</taxon>
        <taxon>Paenibacillaceae</taxon>
        <taxon>Thermobacillus</taxon>
    </lineage>
</organism>
<keyword evidence="6" id="KW-0028">Amino-acid biosynthesis</keyword>
<dbReference type="Gene3D" id="3.60.20.10">
    <property type="entry name" value="Glutamine Phosphoribosylpyrophosphate, subunit 1, domain 1"/>
    <property type="match status" value="1"/>
</dbReference>
<protein>
    <recommendedName>
        <fullName evidence="3">asparagine synthase (glutamine-hydrolyzing)</fullName>
        <ecNumber evidence="3">6.3.5.4</ecNumber>
    </recommendedName>
</protein>
<gene>
    <name evidence="11" type="ordered locus">Theco_3190</name>
</gene>
<comment type="similarity">
    <text evidence="2">Belongs to the asparagine synthetase family.</text>
</comment>
<dbReference type="InterPro" id="IPR051786">
    <property type="entry name" value="ASN_synthetase/amidase"/>
</dbReference>
<dbReference type="Pfam" id="PF00733">
    <property type="entry name" value="Asn_synthase"/>
    <property type="match status" value="1"/>
</dbReference>
<dbReference type="HOGENOM" id="CLU_014658_3_3_9"/>
<evidence type="ECO:0000259" key="10">
    <source>
        <dbReference type="PROSITE" id="PS51278"/>
    </source>
</evidence>
<keyword evidence="12" id="KW-1185">Reference proteome</keyword>
<dbReference type="AlphaFoldDB" id="L0EJ91"/>
<dbReference type="RefSeq" id="WP_015255977.1">
    <property type="nucleotide sequence ID" value="NC_019897.1"/>
</dbReference>
<dbReference type="STRING" id="717605.Theco_3190"/>
<dbReference type="EMBL" id="CP003255">
    <property type="protein sequence ID" value="AGA59245.1"/>
    <property type="molecule type" value="Genomic_DNA"/>
</dbReference>
<evidence type="ECO:0000256" key="6">
    <source>
        <dbReference type="ARBA" id="ARBA00022888"/>
    </source>
</evidence>
<keyword evidence="6" id="KW-0061">Asparagine biosynthesis</keyword>
<dbReference type="InterPro" id="IPR033738">
    <property type="entry name" value="AsnB_N"/>
</dbReference>
<dbReference type="Gene3D" id="3.40.50.620">
    <property type="entry name" value="HUPs"/>
    <property type="match status" value="2"/>
</dbReference>
<keyword evidence="5 9" id="KW-0067">ATP-binding</keyword>
<dbReference type="GO" id="GO:0005524">
    <property type="term" value="F:ATP binding"/>
    <property type="evidence" value="ECO:0007669"/>
    <property type="project" value="UniProtKB-KW"/>
</dbReference>
<evidence type="ECO:0000256" key="9">
    <source>
        <dbReference type="PIRSR" id="PIRSR001589-2"/>
    </source>
</evidence>
<dbReference type="PANTHER" id="PTHR43284">
    <property type="entry name" value="ASPARAGINE SYNTHETASE (GLUTAMINE-HYDROLYZING)"/>
    <property type="match status" value="1"/>
</dbReference>
<dbReference type="InterPro" id="IPR014729">
    <property type="entry name" value="Rossmann-like_a/b/a_fold"/>
</dbReference>
<dbReference type="GO" id="GO:0004066">
    <property type="term" value="F:asparagine synthase (glutamine-hydrolyzing) activity"/>
    <property type="evidence" value="ECO:0007669"/>
    <property type="project" value="UniProtKB-EC"/>
</dbReference>
<dbReference type="PIRSF" id="PIRSF001589">
    <property type="entry name" value="Asn_synthetase_glu-h"/>
    <property type="match status" value="1"/>
</dbReference>
<reference evidence="12" key="1">
    <citation type="submission" date="2012-01" db="EMBL/GenBank/DDBJ databases">
        <title>Complete sequence of chromosome of Thermobacillus composti KWC4.</title>
        <authorList>
            <person name="Lucas S."/>
            <person name="Han J."/>
            <person name="Lapidus A."/>
            <person name="Cheng J.-F."/>
            <person name="Goodwin L."/>
            <person name="Pitluck S."/>
            <person name="Peters L."/>
            <person name="Ovchinnikova G."/>
            <person name="Teshima H."/>
            <person name="Detter J.C."/>
            <person name="Han C."/>
            <person name="Tapia R."/>
            <person name="Land M."/>
            <person name="Hauser L."/>
            <person name="Kyrpides N."/>
            <person name="Ivanova N."/>
            <person name="Pagani I."/>
            <person name="Anderson I."/>
            <person name="Woyke T."/>
        </authorList>
    </citation>
    <scope>NUCLEOTIDE SEQUENCE [LARGE SCALE GENOMIC DNA]</scope>
    <source>
        <strain evidence="12">DSM 18247 / JCM 13945 / KWC4</strain>
    </source>
</reference>
<evidence type="ECO:0000256" key="2">
    <source>
        <dbReference type="ARBA" id="ARBA00005752"/>
    </source>
</evidence>
<dbReference type="eggNOG" id="COG0367">
    <property type="taxonomic scope" value="Bacteria"/>
</dbReference>
<evidence type="ECO:0000256" key="8">
    <source>
        <dbReference type="ARBA" id="ARBA00048741"/>
    </source>
</evidence>
<dbReference type="InterPro" id="IPR001962">
    <property type="entry name" value="Asn_synthase"/>
</dbReference>
<dbReference type="EC" id="6.3.5.4" evidence="3"/>
<feature type="binding site" evidence="9">
    <location>
        <position position="101"/>
    </location>
    <ligand>
        <name>L-glutamine</name>
        <dbReference type="ChEBI" id="CHEBI:58359"/>
    </ligand>
</feature>
<evidence type="ECO:0000256" key="7">
    <source>
        <dbReference type="ARBA" id="ARBA00022962"/>
    </source>
</evidence>
<dbReference type="KEGG" id="tco:Theco_3190"/>
<dbReference type="SUPFAM" id="SSF52402">
    <property type="entry name" value="Adenine nucleotide alpha hydrolases-like"/>
    <property type="match status" value="1"/>
</dbReference>
<evidence type="ECO:0000256" key="1">
    <source>
        <dbReference type="ARBA" id="ARBA00005187"/>
    </source>
</evidence>
<evidence type="ECO:0000313" key="11">
    <source>
        <dbReference type="EMBL" id="AGA59245.1"/>
    </source>
</evidence>
<feature type="binding site" evidence="9">
    <location>
        <position position="302"/>
    </location>
    <ligand>
        <name>ATP</name>
        <dbReference type="ChEBI" id="CHEBI:30616"/>
    </ligand>
</feature>
<dbReference type="OrthoDB" id="9763290at2"/>
<comment type="pathway">
    <text evidence="1">Amino-acid biosynthesis; L-asparagine biosynthesis; L-asparagine from L-aspartate (L-Gln route): step 1/1.</text>
</comment>
<proteinExistence type="inferred from homology"/>
<dbReference type="InterPro" id="IPR006426">
    <property type="entry name" value="Asn_synth_AEB"/>
</dbReference>
<evidence type="ECO:0000256" key="3">
    <source>
        <dbReference type="ARBA" id="ARBA00012737"/>
    </source>
</evidence>
<dbReference type="InterPro" id="IPR029055">
    <property type="entry name" value="Ntn_hydrolases_N"/>
</dbReference>
<evidence type="ECO:0000313" key="12">
    <source>
        <dbReference type="Proteomes" id="UP000010795"/>
    </source>
</evidence>
<feature type="domain" description="Glutamine amidotransferase type-2" evidence="10">
    <location>
        <begin position="2"/>
        <end position="220"/>
    </location>
</feature>
<dbReference type="SUPFAM" id="SSF56235">
    <property type="entry name" value="N-terminal nucleophile aminohydrolases (Ntn hydrolases)"/>
    <property type="match status" value="1"/>
</dbReference>
<keyword evidence="7" id="KW-0315">Glutamine amidotransferase</keyword>
<dbReference type="GO" id="GO:0006529">
    <property type="term" value="P:asparagine biosynthetic process"/>
    <property type="evidence" value="ECO:0007669"/>
    <property type="project" value="UniProtKB-KW"/>
</dbReference>
<evidence type="ECO:0000256" key="5">
    <source>
        <dbReference type="ARBA" id="ARBA00022840"/>
    </source>
</evidence>
<dbReference type="InterPro" id="IPR017932">
    <property type="entry name" value="GATase_2_dom"/>
</dbReference>
<dbReference type="Pfam" id="PF13537">
    <property type="entry name" value="GATase_7"/>
    <property type="match status" value="1"/>
</dbReference>
<name>L0EJ91_THECK</name>
<accession>L0EJ91</accession>
<dbReference type="PROSITE" id="PS51278">
    <property type="entry name" value="GATASE_TYPE_2"/>
    <property type="match status" value="1"/>
</dbReference>
<dbReference type="Proteomes" id="UP000010795">
    <property type="component" value="Chromosome"/>
</dbReference>
<dbReference type="PANTHER" id="PTHR43284:SF1">
    <property type="entry name" value="ASPARAGINE SYNTHETASE"/>
    <property type="match status" value="1"/>
</dbReference>
<sequence length="645" mass="73249">MSAIIGIYGIHDNPAIMEQGAAMMQALSRFPADDEQAWQARSNVFFGCRAQWITPESVGERNPLHDPERGLAVVADAILDNREELCEALGIEAVRRSALTDPELLLLAYDAWGTGMAERLVGDFAFAIWDERGRRLYAARDYSGARTLYFTRDPSSGTVWLSTVMAPLLGLPHLPGALNRQWIAEYLALPYTVDAVDGRMTVHEGIEQLPPAHYLVADALGRLTLKLYCRIEEPREKLKLGSDAEYEEALRDVLGAAVKARLRTHRGVGAHLSGGLDSGSVAAFAARELRARGRALYTFSYVPVADFTDWTPRSRMADERAYISAVVEHAGNIVPEYCDFPDRNPYSDIDDWLDVMEMPYKFFENSFWLKGIFERAAELDIAVLLNGQRGNWTISWGPALDYQTALLKRLRLIRFCRELDGYARRIGVGRRRVLGSVWRRAVGAGASGMRHPVLASPRLLEETGVVERLRRQGLPVQGNVRSAYEARRRLFKQTCFWNLNGTYATKLSLRYAVWDRDPSNDLRVVRFCLSVPEEQCVRDGVDRALIRRAARGYLPDKVRLNQKVRGAQGADGVHRMKAAWPAFIREAQEMLDDEAMREYLDLEMLKESLLKVREAPKPEYAYDLDFRMLMRGIIFRRFVRLRGRR</sequence>